<dbReference type="Proteomes" id="UP000093366">
    <property type="component" value="Unassembled WGS sequence"/>
</dbReference>
<feature type="domain" description="Macro" evidence="1">
    <location>
        <begin position="1"/>
        <end position="171"/>
    </location>
</feature>
<gene>
    <name evidence="2" type="ORF">A7985_04345</name>
</gene>
<sequence>MNDLSIIKGDITCASVDVIVNAANPKMLGGGGVDGAIHRAAGPKLLEACKKIKSTNGVRCPFGEARITIAGNLPAKYVIHTVGPIYRQAQNPEATLKSAYFNSLQLAVENDCKSIAFPAISCGAYGYPLEEAAHIAVSTSMPFVKNGLRVVFYLFDESLVKIWKEAVSQIE</sequence>
<protein>
    <submittedName>
        <fullName evidence="2">O-acetyl-ADP-ribose deacetylase</fullName>
    </submittedName>
</protein>
<name>A0A1C0TV40_9GAMM</name>
<dbReference type="PROSITE" id="PS51154">
    <property type="entry name" value="MACRO"/>
    <property type="match status" value="1"/>
</dbReference>
<reference evidence="3" key="1">
    <citation type="submission" date="2016-07" db="EMBL/GenBank/DDBJ databases">
        <authorList>
            <person name="Florea S."/>
            <person name="Webb J.S."/>
            <person name="Jaromczyk J."/>
            <person name="Schardl C.L."/>
        </authorList>
    </citation>
    <scope>NUCLEOTIDE SEQUENCE [LARGE SCALE GENOMIC DNA]</scope>
    <source>
        <strain evidence="3">IPB1</strain>
    </source>
</reference>
<dbReference type="PANTHER" id="PTHR11106:SF27">
    <property type="entry name" value="MACRO DOMAIN-CONTAINING PROTEIN"/>
    <property type="match status" value="1"/>
</dbReference>
<dbReference type="NCBIfam" id="NF001664">
    <property type="entry name" value="PRK00431.1-6"/>
    <property type="match status" value="1"/>
</dbReference>
<comment type="caution">
    <text evidence="2">The sequence shown here is derived from an EMBL/GenBank/DDBJ whole genome shotgun (WGS) entry which is preliminary data.</text>
</comment>
<dbReference type="AlphaFoldDB" id="A0A1C0TV40"/>
<dbReference type="InterPro" id="IPR002589">
    <property type="entry name" value="Macro_dom"/>
</dbReference>
<dbReference type="InterPro" id="IPR043472">
    <property type="entry name" value="Macro_dom-like"/>
</dbReference>
<dbReference type="SMART" id="SM00506">
    <property type="entry name" value="A1pp"/>
    <property type="match status" value="1"/>
</dbReference>
<accession>A0A1C0TV40</accession>
<dbReference type="EMBL" id="MAUJ01000001">
    <property type="protein sequence ID" value="OCQ23183.1"/>
    <property type="molecule type" value="Genomic_DNA"/>
</dbReference>
<evidence type="ECO:0000313" key="2">
    <source>
        <dbReference type="EMBL" id="OCQ23183.1"/>
    </source>
</evidence>
<dbReference type="SUPFAM" id="SSF52949">
    <property type="entry name" value="Macro domain-like"/>
    <property type="match status" value="1"/>
</dbReference>
<evidence type="ECO:0000259" key="1">
    <source>
        <dbReference type="PROSITE" id="PS51154"/>
    </source>
</evidence>
<dbReference type="CDD" id="cd02908">
    <property type="entry name" value="Macro_OAADPr_deacetylase"/>
    <property type="match status" value="1"/>
</dbReference>
<organism evidence="2 3">
    <name type="scientific">Pseudoalteromonas luteoviolacea</name>
    <dbReference type="NCBI Taxonomy" id="43657"/>
    <lineage>
        <taxon>Bacteria</taxon>
        <taxon>Pseudomonadati</taxon>
        <taxon>Pseudomonadota</taxon>
        <taxon>Gammaproteobacteria</taxon>
        <taxon>Alteromonadales</taxon>
        <taxon>Pseudoalteromonadaceae</taxon>
        <taxon>Pseudoalteromonas</taxon>
    </lineage>
</organism>
<dbReference type="OrthoDB" id="6194521at2"/>
<dbReference type="Pfam" id="PF01661">
    <property type="entry name" value="Macro"/>
    <property type="match status" value="1"/>
</dbReference>
<proteinExistence type="predicted"/>
<dbReference type="Gene3D" id="3.40.220.10">
    <property type="entry name" value="Leucine Aminopeptidase, subunit E, domain 1"/>
    <property type="match status" value="1"/>
</dbReference>
<dbReference type="PANTHER" id="PTHR11106">
    <property type="entry name" value="GANGLIOSIDE INDUCED DIFFERENTIATION ASSOCIATED PROTEIN 2-RELATED"/>
    <property type="match status" value="1"/>
</dbReference>
<evidence type="ECO:0000313" key="3">
    <source>
        <dbReference type="Proteomes" id="UP000093366"/>
    </source>
</evidence>